<evidence type="ECO:0000313" key="9">
    <source>
        <dbReference type="EMBL" id="OTP09780.1"/>
    </source>
</evidence>
<evidence type="ECO:0000256" key="4">
    <source>
        <dbReference type="ARBA" id="ARBA00022692"/>
    </source>
</evidence>
<keyword evidence="11" id="KW-1185">Reference proteome</keyword>
<dbReference type="RefSeq" id="WP_086350951.1">
    <property type="nucleotide sequence ID" value="NZ_CP147247.1"/>
</dbReference>
<dbReference type="PROSITE" id="PS50928">
    <property type="entry name" value="ABC_TM1"/>
    <property type="match status" value="1"/>
</dbReference>
<feature type="transmembrane region" description="Helical" evidence="7">
    <location>
        <begin position="141"/>
        <end position="160"/>
    </location>
</feature>
<keyword evidence="3" id="KW-1003">Cell membrane</keyword>
<feature type="transmembrane region" description="Helical" evidence="7">
    <location>
        <begin position="239"/>
        <end position="260"/>
    </location>
</feature>
<dbReference type="SUPFAM" id="SSF161098">
    <property type="entry name" value="MetI-like"/>
    <property type="match status" value="1"/>
</dbReference>
<feature type="transmembrane region" description="Helical" evidence="7">
    <location>
        <begin position="12"/>
        <end position="32"/>
    </location>
</feature>
<feature type="transmembrane region" description="Helical" evidence="7">
    <location>
        <begin position="107"/>
        <end position="129"/>
    </location>
</feature>
<reference evidence="10" key="3">
    <citation type="submission" date="2024-03" db="EMBL/GenBank/DDBJ databases">
        <title>The Genome Sequence of Enterococcus sp. DIV0242b.</title>
        <authorList>
            <consortium name="The Broad Institute Genomics Platform"/>
            <consortium name="The Broad Institute Microbial Omics Core"/>
            <consortium name="The Broad Institute Genomic Center for Infectious Diseases"/>
            <person name="Earl A."/>
            <person name="Manson A."/>
            <person name="Gilmore M."/>
            <person name="Schwartman J."/>
            <person name="Shea T."/>
            <person name="Abouelleil A."/>
            <person name="Cao P."/>
            <person name="Chapman S."/>
            <person name="Cusick C."/>
            <person name="Young S."/>
            <person name="Neafsey D."/>
            <person name="Nusbaum C."/>
            <person name="Birren B."/>
        </authorList>
    </citation>
    <scope>NUCLEOTIDE SEQUENCE</scope>
    <source>
        <strain evidence="10">9E7_DIV0242</strain>
    </source>
</reference>
<reference evidence="9" key="1">
    <citation type="submission" date="2017-05" db="EMBL/GenBank/DDBJ databases">
        <title>The Genome Sequence of Enterococcus sp. 9E7_DIV0242.</title>
        <authorList>
            <consortium name="The Broad Institute Genomics Platform"/>
            <consortium name="The Broad Institute Genomic Center for Infectious Diseases"/>
            <person name="Earl A."/>
            <person name="Manson A."/>
            <person name="Schwartman J."/>
            <person name="Gilmore M."/>
            <person name="Abouelleil A."/>
            <person name="Cao P."/>
            <person name="Chapman S."/>
            <person name="Cusick C."/>
            <person name="Shea T."/>
            <person name="Young S."/>
            <person name="Neafsey D."/>
            <person name="Nusbaum C."/>
            <person name="Birren B."/>
        </authorList>
    </citation>
    <scope>NUCLEOTIDE SEQUENCE [LARGE SCALE GENOMIC DNA]</scope>
    <source>
        <strain evidence="9">9E7_DIV0242</strain>
    </source>
</reference>
<evidence type="ECO:0000256" key="6">
    <source>
        <dbReference type="ARBA" id="ARBA00023136"/>
    </source>
</evidence>
<feature type="transmembrane region" description="Helical" evidence="7">
    <location>
        <begin position="181"/>
        <end position="206"/>
    </location>
</feature>
<evidence type="ECO:0000313" key="10">
    <source>
        <dbReference type="EMBL" id="WYJ91779.1"/>
    </source>
</evidence>
<dbReference type="PANTHER" id="PTHR43744">
    <property type="entry name" value="ABC TRANSPORTER PERMEASE PROTEIN MG189-RELATED-RELATED"/>
    <property type="match status" value="1"/>
</dbReference>
<dbReference type="GO" id="GO:0005886">
    <property type="term" value="C:plasma membrane"/>
    <property type="evidence" value="ECO:0007669"/>
    <property type="project" value="UniProtKB-SubCell"/>
</dbReference>
<gene>
    <name evidence="10" type="ORF">A5888_003547</name>
    <name evidence="9" type="ORF">A5888_003976</name>
</gene>
<evidence type="ECO:0000256" key="2">
    <source>
        <dbReference type="ARBA" id="ARBA00022448"/>
    </source>
</evidence>
<proteinExistence type="inferred from homology"/>
<dbReference type="Pfam" id="PF00528">
    <property type="entry name" value="BPD_transp_1"/>
    <property type="match status" value="1"/>
</dbReference>
<evidence type="ECO:0000259" key="8">
    <source>
        <dbReference type="PROSITE" id="PS50928"/>
    </source>
</evidence>
<reference evidence="10" key="2">
    <citation type="submission" date="2017-05" db="EMBL/GenBank/DDBJ databases">
        <authorList>
            <consortium name="The Broad Institute Genomics Platform"/>
            <consortium name="The Broad Institute Genomic Center for Infectious Diseases"/>
            <person name="Earl A."/>
            <person name="Manson A."/>
            <person name="Schwartman J."/>
            <person name="Gilmore M."/>
            <person name="Abouelleil A."/>
            <person name="Cao P."/>
            <person name="Chapman S."/>
            <person name="Cusick C."/>
            <person name="Shea T."/>
            <person name="Young S."/>
            <person name="Neafsey D."/>
            <person name="Nusbaum C."/>
            <person name="Birren B."/>
        </authorList>
    </citation>
    <scope>NUCLEOTIDE SEQUENCE</scope>
    <source>
        <strain evidence="10">9E7_DIV0242</strain>
    </source>
</reference>
<keyword evidence="4 7" id="KW-0812">Transmembrane</keyword>
<dbReference type="AlphaFoldDB" id="A0A242JX41"/>
<dbReference type="Gene3D" id="1.10.3720.10">
    <property type="entry name" value="MetI-like"/>
    <property type="match status" value="1"/>
</dbReference>
<dbReference type="PANTHER" id="PTHR43744:SF3">
    <property type="entry name" value="LACTOSE TRANSPORT SYSTEM PERMEASE PROTEIN LACG"/>
    <property type="match status" value="1"/>
</dbReference>
<evidence type="ECO:0000256" key="1">
    <source>
        <dbReference type="ARBA" id="ARBA00004651"/>
    </source>
</evidence>
<comment type="similarity">
    <text evidence="7">Belongs to the binding-protein-dependent transport system permease family.</text>
</comment>
<keyword evidence="6 7" id="KW-0472">Membrane</keyword>
<dbReference type="EMBL" id="NGMM01000009">
    <property type="protein sequence ID" value="OTP09780.1"/>
    <property type="molecule type" value="Genomic_DNA"/>
</dbReference>
<feature type="domain" description="ABC transmembrane type-1" evidence="8">
    <location>
        <begin position="70"/>
        <end position="260"/>
    </location>
</feature>
<comment type="subcellular location">
    <subcellularLocation>
        <location evidence="1 7">Cell membrane</location>
        <topology evidence="1 7">Multi-pass membrane protein</topology>
    </subcellularLocation>
</comment>
<evidence type="ECO:0000256" key="3">
    <source>
        <dbReference type="ARBA" id="ARBA00022475"/>
    </source>
</evidence>
<name>A0A242JX41_9ENTE</name>
<dbReference type="EMBL" id="CP147247">
    <property type="protein sequence ID" value="WYJ91779.1"/>
    <property type="molecule type" value="Genomic_DNA"/>
</dbReference>
<sequence length="274" mass="31141">MNKQKKRKSLGIKIIGLLLMLAWLYPFYLIVINSFKTKSEIFKNTLNVPEQFTLENYPVAFEKLDFFRSAMNSVLITAVSLFVIVICTSMAAYALSRNKSKLSDRLYFVIAIGLLIPFQAIMIPLVSSFGKANMLNRPGLVIMYLGLASSMAIFLYFGALRGIPQSLDEAATIDGASRFQIYWHIILPLLKPTTVTVIVLNSIWFWNDYLLPSLVINKEGMYTIPLKMFYFFGQYSKQWHLALAALFIAIIPIIILYVFLQKYIIKGISDGAVK</sequence>
<keyword evidence="2 7" id="KW-0813">Transport</keyword>
<dbReference type="InterPro" id="IPR000515">
    <property type="entry name" value="MetI-like"/>
</dbReference>
<dbReference type="Proteomes" id="UP000195141">
    <property type="component" value="Chromosome"/>
</dbReference>
<organism evidence="9">
    <name type="scientific">Candidatus Enterococcus clewellii</name>
    <dbReference type="NCBI Taxonomy" id="1834193"/>
    <lineage>
        <taxon>Bacteria</taxon>
        <taxon>Bacillati</taxon>
        <taxon>Bacillota</taxon>
        <taxon>Bacilli</taxon>
        <taxon>Lactobacillales</taxon>
        <taxon>Enterococcaceae</taxon>
        <taxon>Enterococcus</taxon>
    </lineage>
</organism>
<feature type="transmembrane region" description="Helical" evidence="7">
    <location>
        <begin position="74"/>
        <end position="95"/>
    </location>
</feature>
<evidence type="ECO:0000256" key="5">
    <source>
        <dbReference type="ARBA" id="ARBA00022989"/>
    </source>
</evidence>
<dbReference type="OrthoDB" id="9794684at2"/>
<protein>
    <submittedName>
        <fullName evidence="10">Raffinose/stachyose/melibiose transport system permease</fullName>
    </submittedName>
</protein>
<evidence type="ECO:0000256" key="7">
    <source>
        <dbReference type="RuleBase" id="RU363032"/>
    </source>
</evidence>
<keyword evidence="5 7" id="KW-1133">Transmembrane helix</keyword>
<evidence type="ECO:0000313" key="11">
    <source>
        <dbReference type="Proteomes" id="UP000195141"/>
    </source>
</evidence>
<accession>A0A242JX41</accession>
<dbReference type="InterPro" id="IPR035906">
    <property type="entry name" value="MetI-like_sf"/>
</dbReference>
<dbReference type="GO" id="GO:0055085">
    <property type="term" value="P:transmembrane transport"/>
    <property type="evidence" value="ECO:0007669"/>
    <property type="project" value="InterPro"/>
</dbReference>
<dbReference type="CDD" id="cd06261">
    <property type="entry name" value="TM_PBP2"/>
    <property type="match status" value="1"/>
</dbReference>